<accession>A0ABD3GIN3</accession>
<sequence length="269" mass="29722">MNSQPVTDTNEEKCAKVLVLWSQSLKRVLYLECGKNFADIVLSLLIMPVGAILEVLEEAGLAKHIDRGLCKLCVSLRELESSTFCVEKRVWIAPCTPFKSNGYLSLSTSVRNTCANPSCQNVVSFARQLCGTCYIGPAIFKCTGCSEQDTHYVNNRTECSYCRKPVQRVNTVQSSANSASLNGNKGDACGGFLGENITFIIKEDLSIMKSSTIASMAILRAYNLNNFQTMDMKEITVGRQAIVEALTSSRPLTEVFEPFFETRPVEHEV</sequence>
<dbReference type="PANTHER" id="PTHR33103:SF19">
    <property type="entry name" value="OS09G0544700 PROTEIN"/>
    <property type="match status" value="1"/>
</dbReference>
<dbReference type="Pfam" id="PF05056">
    <property type="entry name" value="DUF674"/>
    <property type="match status" value="2"/>
</dbReference>
<proteinExistence type="predicted"/>
<keyword evidence="2" id="KW-1185">Reference proteome</keyword>
<reference evidence="1 2" key="1">
    <citation type="submission" date="2024-09" db="EMBL/GenBank/DDBJ databases">
        <title>Chromosome-scale assembly of Riccia sorocarpa.</title>
        <authorList>
            <person name="Paukszto L."/>
        </authorList>
    </citation>
    <scope>NUCLEOTIDE SEQUENCE [LARGE SCALE GENOMIC DNA]</scope>
    <source>
        <strain evidence="1">LP-2024</strain>
        <tissue evidence="1">Aerial parts of the thallus</tissue>
    </source>
</reference>
<protein>
    <submittedName>
        <fullName evidence="1">Uncharacterized protein</fullName>
    </submittedName>
</protein>
<name>A0ABD3GIN3_9MARC</name>
<dbReference type="AlphaFoldDB" id="A0ABD3GIN3"/>
<evidence type="ECO:0000313" key="2">
    <source>
        <dbReference type="Proteomes" id="UP001633002"/>
    </source>
</evidence>
<organism evidence="1 2">
    <name type="scientific">Riccia sorocarpa</name>
    <dbReference type="NCBI Taxonomy" id="122646"/>
    <lineage>
        <taxon>Eukaryota</taxon>
        <taxon>Viridiplantae</taxon>
        <taxon>Streptophyta</taxon>
        <taxon>Embryophyta</taxon>
        <taxon>Marchantiophyta</taxon>
        <taxon>Marchantiopsida</taxon>
        <taxon>Marchantiidae</taxon>
        <taxon>Marchantiales</taxon>
        <taxon>Ricciaceae</taxon>
        <taxon>Riccia</taxon>
    </lineage>
</organism>
<gene>
    <name evidence="1" type="ORF">R1sor_021487</name>
</gene>
<dbReference type="EMBL" id="JBJQOH010000007">
    <property type="protein sequence ID" value="KAL3678531.1"/>
    <property type="molecule type" value="Genomic_DNA"/>
</dbReference>
<dbReference type="InterPro" id="IPR007750">
    <property type="entry name" value="DUF674"/>
</dbReference>
<evidence type="ECO:0000313" key="1">
    <source>
        <dbReference type="EMBL" id="KAL3678531.1"/>
    </source>
</evidence>
<dbReference type="Proteomes" id="UP001633002">
    <property type="component" value="Unassembled WGS sequence"/>
</dbReference>
<dbReference type="PANTHER" id="PTHR33103">
    <property type="entry name" value="OS01G0153900 PROTEIN"/>
    <property type="match status" value="1"/>
</dbReference>
<comment type="caution">
    <text evidence="1">The sequence shown here is derived from an EMBL/GenBank/DDBJ whole genome shotgun (WGS) entry which is preliminary data.</text>
</comment>